<accession>A0ABX3I2J2</accession>
<dbReference type="EMBL" id="MRBL01000016">
    <property type="protein sequence ID" value="OMI26580.1"/>
    <property type="molecule type" value="Genomic_DNA"/>
</dbReference>
<dbReference type="Proteomes" id="UP000187046">
    <property type="component" value="Unassembled WGS sequence"/>
</dbReference>
<proteinExistence type="predicted"/>
<evidence type="ECO:0000313" key="3">
    <source>
        <dbReference type="Proteomes" id="UP000187046"/>
    </source>
</evidence>
<protein>
    <recommendedName>
        <fullName evidence="1">DUF4365 domain-containing protein</fullName>
    </recommendedName>
</protein>
<evidence type="ECO:0000259" key="1">
    <source>
        <dbReference type="Pfam" id="PF14280"/>
    </source>
</evidence>
<evidence type="ECO:0000313" key="2">
    <source>
        <dbReference type="EMBL" id="OMI26580.1"/>
    </source>
</evidence>
<sequence length="590" mass="69662">MDNIIIEHLACLEINNCILQEPFHMISNVQWNDKGLSFDGNITLYQSNQIKKENFVGIVPIQIKGTTRYKKTSKQNKFRHPIDKKDLEVYYKNGAGVIYFVVTVNPENYVRQAYFKLLAPLDLKQLLEQLDSSGNDSVTVSFKKLKYRQLEPLCKMFLNIVDKQPKYYIDVSSNKNYKEYKINYTYLQTDENFNLFEEHGYVYGVTTENIDIPVGTAIMQHVHTEKRDIVELENEKLEIQYFVMVTKSEIILEIEKSLRFEFNKNTQKGKLNLGEARSLNSFLKCLKLIRYLCRFNRLPLASGYAVKFNEPERFANIDEEIEQYKEVMEVAKDLGISLDYVFDETEDLSLLFRSIIDIFKNKKYHLLNIEDKRKLINVKLSDSITVAVIYQEYQNKFINFFSNEALNYIAGFAPKGEKTVEFDNETWKENYWRLSIYGAQSIEDLASKINFNFDILKKSFNSEYHDIESPQTINMILDFITYYDENQDTRYLELASDLIQRYLEVFPKNEIALINLYQIKIRQKGKLNDDEKHEILDILEKSYGEDDLSFACEILLEDRLKAKRLFDSMSSDLQKNLKKFPIYNLYKKMF</sequence>
<organism evidence="2 3">
    <name type="scientific">Bacillus haynesii</name>
    <dbReference type="NCBI Taxonomy" id="1925021"/>
    <lineage>
        <taxon>Bacteria</taxon>
        <taxon>Bacillati</taxon>
        <taxon>Bacillota</taxon>
        <taxon>Bacilli</taxon>
        <taxon>Bacillales</taxon>
        <taxon>Bacillaceae</taxon>
        <taxon>Bacillus</taxon>
    </lineage>
</organism>
<keyword evidence="3" id="KW-1185">Reference proteome</keyword>
<reference evidence="2 3" key="1">
    <citation type="submission" date="2016-12" db="EMBL/GenBank/DDBJ databases">
        <title>Bacillus phylogenomics.</title>
        <authorList>
            <person name="Dunlap C."/>
        </authorList>
    </citation>
    <scope>NUCLEOTIDE SEQUENCE [LARGE SCALE GENOMIC DNA]</scope>
    <source>
        <strain evidence="2 3">NRRL B-41327</strain>
    </source>
</reference>
<feature type="domain" description="DUF4365" evidence="1">
    <location>
        <begin position="28"/>
        <end position="144"/>
    </location>
</feature>
<gene>
    <name evidence="2" type="ORF">BTA31_13240</name>
</gene>
<dbReference type="RefSeq" id="WP_076792299.1">
    <property type="nucleotide sequence ID" value="NZ_MRBL01000016.1"/>
</dbReference>
<comment type="caution">
    <text evidence="2">The sequence shown here is derived from an EMBL/GenBank/DDBJ whole genome shotgun (WGS) entry which is preliminary data.</text>
</comment>
<name>A0ABX3I2J2_9BACI</name>
<dbReference type="Pfam" id="PF14280">
    <property type="entry name" value="DUF4365"/>
    <property type="match status" value="1"/>
</dbReference>
<dbReference type="InterPro" id="IPR025375">
    <property type="entry name" value="DUF4365"/>
</dbReference>